<accession>A0ABV1FDU9</accession>
<dbReference type="RefSeq" id="WP_349163795.1">
    <property type="nucleotide sequence ID" value="NZ_JBBMFE010000002.1"/>
</dbReference>
<keyword evidence="5" id="KW-1185">Reference proteome</keyword>
<reference evidence="4 5" key="1">
    <citation type="submission" date="2024-03" db="EMBL/GenBank/DDBJ databases">
        <title>Human intestinal bacterial collection.</title>
        <authorList>
            <person name="Pauvert C."/>
            <person name="Hitch T.C.A."/>
            <person name="Clavel T."/>
        </authorList>
    </citation>
    <scope>NUCLEOTIDE SEQUENCE [LARGE SCALE GENOMIC DNA]</scope>
    <source>
        <strain evidence="4 5">CLA-AA-H132</strain>
    </source>
</reference>
<evidence type="ECO:0000256" key="2">
    <source>
        <dbReference type="ARBA" id="ARBA00022679"/>
    </source>
</evidence>
<dbReference type="Pfam" id="PF00535">
    <property type="entry name" value="Glycos_transf_2"/>
    <property type="match status" value="1"/>
</dbReference>
<feature type="domain" description="Glycosyltransferase 2-like" evidence="3">
    <location>
        <begin position="6"/>
        <end position="171"/>
    </location>
</feature>
<comment type="caution">
    <text evidence="4">The sequence shown here is derived from an EMBL/GenBank/DDBJ whole genome shotgun (WGS) entry which is preliminary data.</text>
</comment>
<evidence type="ECO:0000259" key="3">
    <source>
        <dbReference type="Pfam" id="PF00535"/>
    </source>
</evidence>
<evidence type="ECO:0000313" key="4">
    <source>
        <dbReference type="EMBL" id="MEQ2471565.1"/>
    </source>
</evidence>
<sequence>MHDLISVIIPVYKVEKYLCRCVDSVLEQTYTNMEIILVDDGSPDNCPVMCDEYARQDSRVKVIHQENAGLSGARNAGIDMAQGQWLAFVDSDDYLTADFLERLYQACVDTGSSLSVCRWEYVRGETIPEHGTGETRVYTGREMLANLYVPDGAYFVVAWNKLYRKELFEDIRYPLGRIHEDEATTYRIYDKVKKAAYVDRSLYGYFVTPVSITRGFNPKRMDWVTAVAERLDFFEQKGYTELMVPGLQALADGSIDIWFGLRDQLPGSEKQQEEIRTLIREGLRRVKKYGKFPLRTEIGYRLFLTWPGLYRKLLNQVKDENGKQ</sequence>
<dbReference type="InterPro" id="IPR001173">
    <property type="entry name" value="Glyco_trans_2-like"/>
</dbReference>
<protein>
    <submittedName>
        <fullName evidence="4">Glycosyltransferase family 2 protein</fullName>
        <ecNumber evidence="4">2.4.-.-</ecNumber>
    </submittedName>
</protein>
<dbReference type="EC" id="2.4.-.-" evidence="4"/>
<keyword evidence="2 4" id="KW-0808">Transferase</keyword>
<dbReference type="PANTHER" id="PTHR22916">
    <property type="entry name" value="GLYCOSYLTRANSFERASE"/>
    <property type="match status" value="1"/>
</dbReference>
<keyword evidence="1 4" id="KW-0328">Glycosyltransferase</keyword>
<evidence type="ECO:0000256" key="1">
    <source>
        <dbReference type="ARBA" id="ARBA00022676"/>
    </source>
</evidence>
<proteinExistence type="predicted"/>
<dbReference type="PANTHER" id="PTHR22916:SF51">
    <property type="entry name" value="GLYCOSYLTRANSFERASE EPSH-RELATED"/>
    <property type="match status" value="1"/>
</dbReference>
<dbReference type="InterPro" id="IPR029044">
    <property type="entry name" value="Nucleotide-diphossugar_trans"/>
</dbReference>
<dbReference type="Proteomes" id="UP001438008">
    <property type="component" value="Unassembled WGS sequence"/>
</dbReference>
<evidence type="ECO:0000313" key="5">
    <source>
        <dbReference type="Proteomes" id="UP001438008"/>
    </source>
</evidence>
<gene>
    <name evidence="4" type="ORF">WMO29_03535</name>
</gene>
<dbReference type="GO" id="GO:0016757">
    <property type="term" value="F:glycosyltransferase activity"/>
    <property type="evidence" value="ECO:0007669"/>
    <property type="project" value="UniProtKB-KW"/>
</dbReference>
<dbReference type="SUPFAM" id="SSF53448">
    <property type="entry name" value="Nucleotide-diphospho-sugar transferases"/>
    <property type="match status" value="1"/>
</dbReference>
<dbReference type="Gene3D" id="3.90.550.10">
    <property type="entry name" value="Spore Coat Polysaccharide Biosynthesis Protein SpsA, Chain A"/>
    <property type="match status" value="1"/>
</dbReference>
<dbReference type="CDD" id="cd00761">
    <property type="entry name" value="Glyco_tranf_GTA_type"/>
    <property type="match status" value="1"/>
</dbReference>
<name>A0ABV1FDU9_9FIRM</name>
<organism evidence="4 5">
    <name type="scientific">Laedolimicola intestinihominis</name>
    <dbReference type="NCBI Taxonomy" id="3133166"/>
    <lineage>
        <taxon>Bacteria</taxon>
        <taxon>Bacillati</taxon>
        <taxon>Bacillota</taxon>
        <taxon>Clostridia</taxon>
        <taxon>Lachnospirales</taxon>
        <taxon>Lachnospiraceae</taxon>
        <taxon>Laedolimicola</taxon>
    </lineage>
</organism>
<dbReference type="EMBL" id="JBBMFE010000002">
    <property type="protein sequence ID" value="MEQ2471565.1"/>
    <property type="molecule type" value="Genomic_DNA"/>
</dbReference>